<evidence type="ECO:0008006" key="4">
    <source>
        <dbReference type="Google" id="ProtNLM"/>
    </source>
</evidence>
<feature type="transmembrane region" description="Helical" evidence="1">
    <location>
        <begin position="196"/>
        <end position="217"/>
    </location>
</feature>
<organism evidence="2">
    <name type="scientific">Flexilinea flocculi</name>
    <dbReference type="NCBI Taxonomy" id="1678840"/>
    <lineage>
        <taxon>Bacteria</taxon>
        <taxon>Bacillati</taxon>
        <taxon>Chloroflexota</taxon>
        <taxon>Anaerolineae</taxon>
        <taxon>Anaerolineales</taxon>
        <taxon>Anaerolineaceae</taxon>
        <taxon>Flexilinea</taxon>
    </lineage>
</organism>
<reference evidence="2" key="1">
    <citation type="journal article" date="2015" name="Genome Announc.">
        <title>Draft Genome Sequence of Anaerolineae Strain TC1, a Novel Isolate from a Methanogenic Wastewater Treatment System.</title>
        <authorList>
            <person name="Matsuura N."/>
            <person name="Tourlousse D.M."/>
            <person name="Sun L."/>
            <person name="Toyonaga M."/>
            <person name="Kuroda K."/>
            <person name="Ohashi A."/>
            <person name="Cruz R."/>
            <person name="Yamaguchi T."/>
            <person name="Sekiguchi Y."/>
        </authorList>
    </citation>
    <scope>NUCLEOTIDE SEQUENCE [LARGE SCALE GENOMIC DNA]</scope>
    <source>
        <strain evidence="2">TC1</strain>
    </source>
</reference>
<keyword evidence="3" id="KW-1185">Reference proteome</keyword>
<dbReference type="RefSeq" id="WP_172667742.1">
    <property type="nucleotide sequence ID" value="NZ_DF968181.1"/>
</dbReference>
<name>A0A0S7BUP8_9CHLR</name>
<evidence type="ECO:0000313" key="2">
    <source>
        <dbReference type="EMBL" id="GAP40678.1"/>
    </source>
</evidence>
<keyword evidence="1" id="KW-1133">Transmembrane helix</keyword>
<feature type="transmembrane region" description="Helical" evidence="1">
    <location>
        <begin position="54"/>
        <end position="77"/>
    </location>
</feature>
<feature type="transmembrane region" description="Helical" evidence="1">
    <location>
        <begin position="165"/>
        <end position="184"/>
    </location>
</feature>
<dbReference type="Pfam" id="PF14329">
    <property type="entry name" value="DUF4386"/>
    <property type="match status" value="1"/>
</dbReference>
<protein>
    <recommendedName>
        <fullName evidence="4">DUF4386 domain-containing protein</fullName>
    </recommendedName>
</protein>
<evidence type="ECO:0000256" key="1">
    <source>
        <dbReference type="SAM" id="Phobius"/>
    </source>
</evidence>
<sequence length="232" mass="25967">MISKNKIARIAGALYLIYMIVFALADATRSKLIHMEDTSATFINIQTSGGYFKIGFVSDIIAGILFLLAVWTLYVLLRSVNQNVALLFLLLNAAGVTIQCLNTLNLYAAFLLTSGSEYLKAFQPDQLQAMAMYFIHLHESGFMISQFFFSAWLFPLGYVVYKSGFLPRILGIVLMAECFGWLLYPLQYFLFPSTMIVTISSTIGFIGEFSLTLWLLIKGVKQSKPALAEVDQ</sequence>
<dbReference type="Proteomes" id="UP000053370">
    <property type="component" value="Unassembled WGS sequence"/>
</dbReference>
<keyword evidence="1" id="KW-0812">Transmembrane</keyword>
<dbReference type="InterPro" id="IPR025495">
    <property type="entry name" value="DUF4386"/>
</dbReference>
<feature type="transmembrane region" description="Helical" evidence="1">
    <location>
        <begin position="7"/>
        <end position="25"/>
    </location>
</feature>
<evidence type="ECO:0000313" key="3">
    <source>
        <dbReference type="Proteomes" id="UP000053370"/>
    </source>
</evidence>
<keyword evidence="1" id="KW-0472">Membrane</keyword>
<gene>
    <name evidence="2" type="ORF">ATC1_13657</name>
</gene>
<dbReference type="EMBL" id="DF968181">
    <property type="protein sequence ID" value="GAP40678.1"/>
    <property type="molecule type" value="Genomic_DNA"/>
</dbReference>
<feature type="transmembrane region" description="Helical" evidence="1">
    <location>
        <begin position="130"/>
        <end position="153"/>
    </location>
</feature>
<feature type="transmembrane region" description="Helical" evidence="1">
    <location>
        <begin position="84"/>
        <end position="110"/>
    </location>
</feature>
<accession>A0A0S7BUP8</accession>
<dbReference type="STRING" id="1678840.ATC1_13657"/>
<dbReference type="AlphaFoldDB" id="A0A0S7BUP8"/>
<proteinExistence type="predicted"/>